<protein>
    <recommendedName>
        <fullName evidence="3">YbaB/EbfC DNA-binding family protein</fullName>
    </recommendedName>
</protein>
<evidence type="ECO:0000313" key="2">
    <source>
        <dbReference type="Proteomes" id="UP000680865"/>
    </source>
</evidence>
<dbReference type="InterPro" id="IPR036894">
    <property type="entry name" value="YbaB-like_sf"/>
</dbReference>
<dbReference type="EMBL" id="BOQP01000052">
    <property type="protein sequence ID" value="GIM83059.1"/>
    <property type="molecule type" value="Genomic_DNA"/>
</dbReference>
<accession>A0A919T320</accession>
<dbReference type="AlphaFoldDB" id="A0A919T320"/>
<reference evidence="1" key="1">
    <citation type="submission" date="2021-03" db="EMBL/GenBank/DDBJ databases">
        <title>Whole genome shotgun sequence of Actinoplanes consettensis NBRC 14913.</title>
        <authorList>
            <person name="Komaki H."/>
            <person name="Tamura T."/>
        </authorList>
    </citation>
    <scope>NUCLEOTIDE SEQUENCE</scope>
    <source>
        <strain evidence="1">NBRC 14913</strain>
    </source>
</reference>
<dbReference type="Proteomes" id="UP000680865">
    <property type="component" value="Unassembled WGS sequence"/>
</dbReference>
<comment type="caution">
    <text evidence="1">The sequence shown here is derived from an EMBL/GenBank/DDBJ whole genome shotgun (WGS) entry which is preliminary data.</text>
</comment>
<proteinExistence type="predicted"/>
<gene>
    <name evidence="1" type="ORF">Aco04nite_84730</name>
</gene>
<dbReference type="Pfam" id="PF02575">
    <property type="entry name" value="YbaB_DNA_bd"/>
    <property type="match status" value="1"/>
</dbReference>
<dbReference type="GO" id="GO:0003677">
    <property type="term" value="F:DNA binding"/>
    <property type="evidence" value="ECO:0007669"/>
    <property type="project" value="InterPro"/>
</dbReference>
<sequence length="137" mass="14710">MRGWVLMVGVGGFLDPDESVAYLRGWKSRIDRVAADTQAMSDRLGELRVTAEDEGGLVEVTIDSGGVLVDARFSERIQRVAPDVVSRALMAALRAAKVRAAERSRQIISDTVGDESVAARTIAARVEQQLRGGLADG</sequence>
<evidence type="ECO:0008006" key="3">
    <source>
        <dbReference type="Google" id="ProtNLM"/>
    </source>
</evidence>
<dbReference type="InterPro" id="IPR004401">
    <property type="entry name" value="YbaB/EbfC"/>
</dbReference>
<dbReference type="Gene3D" id="3.30.1310.10">
    <property type="entry name" value="Nucleoid-associated protein YbaB-like domain"/>
    <property type="match status" value="1"/>
</dbReference>
<keyword evidence="2" id="KW-1185">Reference proteome</keyword>
<dbReference type="SUPFAM" id="SSF82607">
    <property type="entry name" value="YbaB-like"/>
    <property type="match status" value="1"/>
</dbReference>
<name>A0A919T320_9ACTN</name>
<evidence type="ECO:0000313" key="1">
    <source>
        <dbReference type="EMBL" id="GIM83059.1"/>
    </source>
</evidence>
<organism evidence="1 2">
    <name type="scientific">Winogradskya consettensis</name>
    <dbReference type="NCBI Taxonomy" id="113560"/>
    <lineage>
        <taxon>Bacteria</taxon>
        <taxon>Bacillati</taxon>
        <taxon>Actinomycetota</taxon>
        <taxon>Actinomycetes</taxon>
        <taxon>Micromonosporales</taxon>
        <taxon>Micromonosporaceae</taxon>
        <taxon>Winogradskya</taxon>
    </lineage>
</organism>